<reference evidence="4" key="1">
    <citation type="submission" date="2021-03" db="EMBL/GenBank/DDBJ databases">
        <authorList>
            <person name="So Y."/>
        </authorList>
    </citation>
    <scope>NUCLEOTIDE SEQUENCE</scope>
    <source>
        <strain evidence="4">SG15</strain>
    </source>
</reference>
<protein>
    <submittedName>
        <fullName evidence="4">Glycosyltransferase</fullName>
        <ecNumber evidence="4">2.4.-.-</ecNumber>
    </submittedName>
</protein>
<dbReference type="InterPro" id="IPR001296">
    <property type="entry name" value="Glyco_trans_1"/>
</dbReference>
<dbReference type="GO" id="GO:0009103">
    <property type="term" value="P:lipopolysaccharide biosynthetic process"/>
    <property type="evidence" value="ECO:0007669"/>
    <property type="project" value="TreeGrafter"/>
</dbReference>
<keyword evidence="4" id="KW-0328">Glycosyltransferase</keyword>
<dbReference type="Proteomes" id="UP000677537">
    <property type="component" value="Unassembled WGS sequence"/>
</dbReference>
<dbReference type="GO" id="GO:0016757">
    <property type="term" value="F:glycosyltransferase activity"/>
    <property type="evidence" value="ECO:0007669"/>
    <property type="project" value="UniProtKB-KW"/>
</dbReference>
<dbReference type="PANTHER" id="PTHR46401:SF2">
    <property type="entry name" value="GLYCOSYLTRANSFERASE WBBK-RELATED"/>
    <property type="match status" value="1"/>
</dbReference>
<organism evidence="4 5">
    <name type="scientific">Roseomonas indoligenes</name>
    <dbReference type="NCBI Taxonomy" id="2820811"/>
    <lineage>
        <taxon>Bacteria</taxon>
        <taxon>Pseudomonadati</taxon>
        <taxon>Pseudomonadota</taxon>
        <taxon>Alphaproteobacteria</taxon>
        <taxon>Acetobacterales</taxon>
        <taxon>Roseomonadaceae</taxon>
        <taxon>Roseomonas</taxon>
    </lineage>
</organism>
<dbReference type="EMBL" id="JAGIZA010000009">
    <property type="protein sequence ID" value="MBP0494244.1"/>
    <property type="molecule type" value="Genomic_DNA"/>
</dbReference>
<gene>
    <name evidence="4" type="ORF">J5Y10_15765</name>
</gene>
<dbReference type="Gene3D" id="3.40.50.2000">
    <property type="entry name" value="Glycogen Phosphorylase B"/>
    <property type="match status" value="2"/>
</dbReference>
<name>A0A940N0G3_9PROT</name>
<evidence type="ECO:0000313" key="4">
    <source>
        <dbReference type="EMBL" id="MBP0494244.1"/>
    </source>
</evidence>
<proteinExistence type="predicted"/>
<dbReference type="InterPro" id="IPR022623">
    <property type="entry name" value="Glyco_trans_4"/>
</dbReference>
<accession>A0A940N0G3</accession>
<evidence type="ECO:0000256" key="1">
    <source>
        <dbReference type="ARBA" id="ARBA00022679"/>
    </source>
</evidence>
<dbReference type="AlphaFoldDB" id="A0A940N0G3"/>
<feature type="domain" description="Glycosyl transferase family 4" evidence="3">
    <location>
        <begin position="26"/>
        <end position="190"/>
    </location>
</feature>
<keyword evidence="5" id="KW-1185">Reference proteome</keyword>
<evidence type="ECO:0000313" key="5">
    <source>
        <dbReference type="Proteomes" id="UP000677537"/>
    </source>
</evidence>
<keyword evidence="1 4" id="KW-0808">Transferase</keyword>
<comment type="caution">
    <text evidence="4">The sequence shown here is derived from an EMBL/GenBank/DDBJ whole genome shotgun (WGS) entry which is preliminary data.</text>
</comment>
<evidence type="ECO:0000259" key="3">
    <source>
        <dbReference type="Pfam" id="PF12000"/>
    </source>
</evidence>
<evidence type="ECO:0000259" key="2">
    <source>
        <dbReference type="Pfam" id="PF00534"/>
    </source>
</evidence>
<sequence length="415" mass="45559">MRVLLVHPNFPGQYAHLLPALAARRGTQVVGIGARKAPVPDGVTLRVYEPPPPAPDAVHRSARPTHAAAARAEKVAAHALELRRDGFVPDVIFSHIGWGDTLFLKDVFPSTALLLYAEFFYSPTGADVGFEPGRPTTVQDAVRVRGLNMPLLASVQASDWGMTPTRWQRARFPDWFQDRMSVVHEGIDTAVCRPDPAARFTLPDGTVLKRGDEVVTYVARNLEPYRGFPTFMRALPALLAARPNARVVIVGGNGTSYGAPPQNAATWREAMLAETGPLDPARVHFLGQIPHPALHALFRVASVHVYLTLPFVLSWSVLEAMGCGTLILGSATPPVQEVIEDGRNGLLTDFFDHDALARRIAEVLADPRRFDPLRQAGRETIKARYDLRRVCLPRQLAVLDALAARRRPATYLENA</sequence>
<dbReference type="SUPFAM" id="SSF53756">
    <property type="entry name" value="UDP-Glycosyltransferase/glycogen phosphorylase"/>
    <property type="match status" value="1"/>
</dbReference>
<dbReference type="PANTHER" id="PTHR46401">
    <property type="entry name" value="GLYCOSYLTRANSFERASE WBBK-RELATED"/>
    <property type="match status" value="1"/>
</dbReference>
<dbReference type="Pfam" id="PF00534">
    <property type="entry name" value="Glycos_transf_1"/>
    <property type="match status" value="1"/>
</dbReference>
<dbReference type="RefSeq" id="WP_209374989.1">
    <property type="nucleotide sequence ID" value="NZ_JAGIZA010000009.1"/>
</dbReference>
<dbReference type="Pfam" id="PF12000">
    <property type="entry name" value="Glyco_trans_4_3"/>
    <property type="match status" value="1"/>
</dbReference>
<feature type="domain" description="Glycosyl transferase family 1" evidence="2">
    <location>
        <begin position="209"/>
        <end position="379"/>
    </location>
</feature>
<dbReference type="EC" id="2.4.-.-" evidence="4"/>